<comment type="caution">
    <text evidence="1">The sequence shown here is derived from an EMBL/GenBank/DDBJ whole genome shotgun (WGS) entry which is preliminary data.</text>
</comment>
<accession>X6PDP1</accession>
<gene>
    <name evidence="1" type="ORF">RFI_00839</name>
</gene>
<evidence type="ECO:0000313" key="1">
    <source>
        <dbReference type="EMBL" id="ETO36223.1"/>
    </source>
</evidence>
<organism evidence="1 2">
    <name type="scientific">Reticulomyxa filosa</name>
    <dbReference type="NCBI Taxonomy" id="46433"/>
    <lineage>
        <taxon>Eukaryota</taxon>
        <taxon>Sar</taxon>
        <taxon>Rhizaria</taxon>
        <taxon>Retaria</taxon>
        <taxon>Foraminifera</taxon>
        <taxon>Monothalamids</taxon>
        <taxon>Reticulomyxidae</taxon>
        <taxon>Reticulomyxa</taxon>
    </lineage>
</organism>
<reference evidence="1 2" key="1">
    <citation type="journal article" date="2013" name="Curr. Biol.">
        <title>The Genome of the Foraminiferan Reticulomyxa filosa.</title>
        <authorList>
            <person name="Glockner G."/>
            <person name="Hulsmann N."/>
            <person name="Schleicher M."/>
            <person name="Noegel A.A."/>
            <person name="Eichinger L."/>
            <person name="Gallinger C."/>
            <person name="Pawlowski J."/>
            <person name="Sierra R."/>
            <person name="Euteneuer U."/>
            <person name="Pillet L."/>
            <person name="Moustafa A."/>
            <person name="Platzer M."/>
            <person name="Groth M."/>
            <person name="Szafranski K."/>
            <person name="Schliwa M."/>
        </authorList>
    </citation>
    <scope>NUCLEOTIDE SEQUENCE [LARGE SCALE GENOMIC DNA]</scope>
</reference>
<keyword evidence="2" id="KW-1185">Reference proteome</keyword>
<dbReference type="EMBL" id="ASPP01000883">
    <property type="protein sequence ID" value="ETO36223.1"/>
    <property type="molecule type" value="Genomic_DNA"/>
</dbReference>
<proteinExistence type="predicted"/>
<dbReference type="AlphaFoldDB" id="X6PDP1"/>
<name>X6PDP1_RETFI</name>
<sequence>MKLQRKQSINHRRFKLYYTAQVCNKTKKRTFENVWKKSMQIRRQFLSNDCRHYNQKQEYVVQKIIITHIFWKFPDILQLMQLAHNFNNEKDGQIEQKENYFFLDDCYKPNKTKQNKERLKFSIITLKQNK</sequence>
<evidence type="ECO:0000313" key="2">
    <source>
        <dbReference type="Proteomes" id="UP000023152"/>
    </source>
</evidence>
<dbReference type="Proteomes" id="UP000023152">
    <property type="component" value="Unassembled WGS sequence"/>
</dbReference>
<protein>
    <submittedName>
        <fullName evidence="1">Uncharacterized protein</fullName>
    </submittedName>
</protein>